<dbReference type="EMBL" id="JACCBM010000001">
    <property type="protein sequence ID" value="NYD69988.1"/>
    <property type="molecule type" value="Genomic_DNA"/>
</dbReference>
<keyword evidence="2" id="KW-0238">DNA-binding</keyword>
<dbReference type="RefSeq" id="WP_179547222.1">
    <property type="nucleotide sequence ID" value="NZ_BSEW01000001.1"/>
</dbReference>
<dbReference type="SMART" id="SM00347">
    <property type="entry name" value="HTH_MARR"/>
    <property type="match status" value="1"/>
</dbReference>
<proteinExistence type="predicted"/>
<feature type="domain" description="HTH marR-type" evidence="1">
    <location>
        <begin position="1"/>
        <end position="143"/>
    </location>
</feature>
<gene>
    <name evidence="2" type="ORF">BJ984_001146</name>
</gene>
<dbReference type="Proteomes" id="UP000549913">
    <property type="component" value="Unassembled WGS sequence"/>
</dbReference>
<dbReference type="Pfam" id="PF12802">
    <property type="entry name" value="MarR_2"/>
    <property type="match status" value="1"/>
</dbReference>
<dbReference type="InterPro" id="IPR000835">
    <property type="entry name" value="HTH_MarR-typ"/>
</dbReference>
<dbReference type="AlphaFoldDB" id="A0A852S9U8"/>
<reference evidence="2 3" key="1">
    <citation type="submission" date="2020-07" db="EMBL/GenBank/DDBJ databases">
        <title>Sequencing the genomes of 1000 actinobacteria strains.</title>
        <authorList>
            <person name="Klenk H.-P."/>
        </authorList>
    </citation>
    <scope>NUCLEOTIDE SEQUENCE [LARGE SCALE GENOMIC DNA]</scope>
    <source>
        <strain evidence="2 3">DSM 26474</strain>
    </source>
</reference>
<name>A0A852S9U8_9MICO</name>
<organism evidence="2 3">
    <name type="scientific">Herbiconiux flava</name>
    <dbReference type="NCBI Taxonomy" id="881268"/>
    <lineage>
        <taxon>Bacteria</taxon>
        <taxon>Bacillati</taxon>
        <taxon>Actinomycetota</taxon>
        <taxon>Actinomycetes</taxon>
        <taxon>Micrococcales</taxon>
        <taxon>Microbacteriaceae</taxon>
        <taxon>Herbiconiux</taxon>
    </lineage>
</organism>
<comment type="caution">
    <text evidence="2">The sequence shown here is derived from an EMBL/GenBank/DDBJ whole genome shotgun (WGS) entry which is preliminary data.</text>
</comment>
<dbReference type="PRINTS" id="PR00598">
    <property type="entry name" value="HTHMARR"/>
</dbReference>
<dbReference type="PROSITE" id="PS50995">
    <property type="entry name" value="HTH_MARR_2"/>
    <property type="match status" value="1"/>
</dbReference>
<accession>A0A852S9U8</accession>
<evidence type="ECO:0000313" key="2">
    <source>
        <dbReference type="EMBL" id="NYD69988.1"/>
    </source>
</evidence>
<dbReference type="Gene3D" id="1.10.10.10">
    <property type="entry name" value="Winged helix-like DNA-binding domain superfamily/Winged helix DNA-binding domain"/>
    <property type="match status" value="1"/>
</dbReference>
<dbReference type="GO" id="GO:0003677">
    <property type="term" value="F:DNA binding"/>
    <property type="evidence" value="ECO:0007669"/>
    <property type="project" value="UniProtKB-KW"/>
</dbReference>
<dbReference type="InterPro" id="IPR039422">
    <property type="entry name" value="MarR/SlyA-like"/>
</dbReference>
<dbReference type="InterPro" id="IPR036390">
    <property type="entry name" value="WH_DNA-bd_sf"/>
</dbReference>
<sequence>MAAAEVSPVAAWESLFRAQVSVMRELAAEFPSSIVSLNEYDVMFNLSLCPGRTLRIKDLGEKVLLTQPSISRLVDRLVARGILEKADDPNDGRGTLVRLTDAGVGVYRQAAVVHAQSITAHMTGHLSPDELAELARLCDKLREGVSGH</sequence>
<protein>
    <submittedName>
        <fullName evidence="2">DNA-binding MarR family transcriptional regulator</fullName>
    </submittedName>
</protein>
<evidence type="ECO:0000313" key="3">
    <source>
        <dbReference type="Proteomes" id="UP000549913"/>
    </source>
</evidence>
<evidence type="ECO:0000259" key="1">
    <source>
        <dbReference type="PROSITE" id="PS50995"/>
    </source>
</evidence>
<dbReference type="SUPFAM" id="SSF46785">
    <property type="entry name" value="Winged helix' DNA-binding domain"/>
    <property type="match status" value="1"/>
</dbReference>
<dbReference type="GO" id="GO:0003700">
    <property type="term" value="F:DNA-binding transcription factor activity"/>
    <property type="evidence" value="ECO:0007669"/>
    <property type="project" value="InterPro"/>
</dbReference>
<dbReference type="PANTHER" id="PTHR33164">
    <property type="entry name" value="TRANSCRIPTIONAL REGULATOR, MARR FAMILY"/>
    <property type="match status" value="1"/>
</dbReference>
<keyword evidence="3" id="KW-1185">Reference proteome</keyword>
<dbReference type="GO" id="GO:0006950">
    <property type="term" value="P:response to stress"/>
    <property type="evidence" value="ECO:0007669"/>
    <property type="project" value="TreeGrafter"/>
</dbReference>
<dbReference type="InterPro" id="IPR036388">
    <property type="entry name" value="WH-like_DNA-bd_sf"/>
</dbReference>
<dbReference type="PANTHER" id="PTHR33164:SF104">
    <property type="entry name" value="TRANSCRIPTIONAL REGULATORY PROTEIN"/>
    <property type="match status" value="1"/>
</dbReference>